<dbReference type="InterPro" id="IPR002937">
    <property type="entry name" value="Amino_oxidase"/>
</dbReference>
<dbReference type="Gene3D" id="3.50.50.60">
    <property type="entry name" value="FAD/NAD(P)-binding domain"/>
    <property type="match status" value="1"/>
</dbReference>
<keyword evidence="3" id="KW-0560">Oxidoreductase</keyword>
<dbReference type="SUPFAM" id="SSF51905">
    <property type="entry name" value="FAD/NAD(P)-binding domain"/>
    <property type="match status" value="1"/>
</dbReference>
<dbReference type="PROSITE" id="PS51318">
    <property type="entry name" value="TAT"/>
    <property type="match status" value="1"/>
</dbReference>
<evidence type="ECO:0000259" key="5">
    <source>
        <dbReference type="Pfam" id="PF01593"/>
    </source>
</evidence>
<dbReference type="PANTHER" id="PTHR43563">
    <property type="entry name" value="AMINE OXIDASE"/>
    <property type="match status" value="1"/>
</dbReference>
<gene>
    <name evidence="6" type="ORF">DWV00_24420</name>
</gene>
<evidence type="ECO:0000256" key="2">
    <source>
        <dbReference type="ARBA" id="ARBA00005995"/>
    </source>
</evidence>
<dbReference type="InterPro" id="IPR050703">
    <property type="entry name" value="Flavin_MAO"/>
</dbReference>
<evidence type="ECO:0000313" key="6">
    <source>
        <dbReference type="EMBL" id="RDU96254.1"/>
    </source>
</evidence>
<dbReference type="EMBL" id="QRGA01000015">
    <property type="protein sequence ID" value="RDU96254.1"/>
    <property type="molecule type" value="Genomic_DNA"/>
</dbReference>
<feature type="binding site" evidence="4">
    <location>
        <begin position="79"/>
        <end position="80"/>
    </location>
    <ligand>
        <name>FAD</name>
        <dbReference type="ChEBI" id="CHEBI:57692"/>
    </ligand>
</feature>
<dbReference type="OrthoDB" id="3972913at2"/>
<organism evidence="6 7">
    <name type="scientific">Trinickia dinghuensis</name>
    <dbReference type="NCBI Taxonomy" id="2291023"/>
    <lineage>
        <taxon>Bacteria</taxon>
        <taxon>Pseudomonadati</taxon>
        <taxon>Pseudomonadota</taxon>
        <taxon>Betaproteobacteria</taxon>
        <taxon>Burkholderiales</taxon>
        <taxon>Burkholderiaceae</taxon>
        <taxon>Trinickia</taxon>
    </lineage>
</organism>
<evidence type="ECO:0000256" key="1">
    <source>
        <dbReference type="ARBA" id="ARBA00001974"/>
    </source>
</evidence>
<protein>
    <submittedName>
        <fullName evidence="6">NAD(P)/FAD-dependent oxidoreductase</fullName>
    </submittedName>
</protein>
<comment type="similarity">
    <text evidence="2">Belongs to the flavin monoamine oxidase family.</text>
</comment>
<sequence length="483" mass="52737">MKDDDLKIQHRRRFLANAGATIAAGAVVPLVSKAAEVKAPRLARSKNTDFDVVVIGGGFAGLTSARDCAKRGLKTLLLEARTRIGGRTFVTHYQDHQVELGGTWIHWAQPYVWTEINRYGLTLAETPGASPNSFSWRTGNQTKNADGEKAFAMLTEAMNKYCDVDGQLGRTVYPRAPEPLFNIDGVRKYDAMTLTDRLKQINLRQDLSDLLAPQYTINVHRDPSTGSFAEQLHWWARGDFDISLLFDRCGHYKIAQGTSGLAQAIRNDGDFELKTGSPVKAVTQKGDLVTVSTDQASYTAAAVICAVPVNTLKNIRFEPGLNAAKQTASKVGVAGTGNKCYIHIKQKIGVWMGTAPHPYPITLAFTEQERDDGTLIVCFDAAGKLDVNDQAGVQAALRGLIPDAEVVSVISYPWTADPYSQGTWAFYHPGQLSGSWMGLRQQEGNIFFASSDSAELWRGFIDGAIESGVRTATEVFNSLSKKA</sequence>
<dbReference type="GO" id="GO:0016491">
    <property type="term" value="F:oxidoreductase activity"/>
    <property type="evidence" value="ECO:0007669"/>
    <property type="project" value="UniProtKB-KW"/>
</dbReference>
<dbReference type="InterPro" id="IPR001613">
    <property type="entry name" value="Flavin_amine_oxidase"/>
</dbReference>
<evidence type="ECO:0000256" key="3">
    <source>
        <dbReference type="ARBA" id="ARBA00023002"/>
    </source>
</evidence>
<accession>A0A3D8JUI5</accession>
<comment type="cofactor">
    <cofactor evidence="1">
        <name>FAD</name>
        <dbReference type="ChEBI" id="CHEBI:57692"/>
    </cofactor>
</comment>
<dbReference type="Gene3D" id="1.10.405.10">
    <property type="entry name" value="Guanine Nucleotide Dissociation Inhibitor, domain 1"/>
    <property type="match status" value="1"/>
</dbReference>
<dbReference type="Pfam" id="PF01593">
    <property type="entry name" value="Amino_oxidase"/>
    <property type="match status" value="1"/>
</dbReference>
<dbReference type="AlphaFoldDB" id="A0A3D8JUI5"/>
<feature type="binding site" evidence="4">
    <location>
        <position position="279"/>
    </location>
    <ligand>
        <name>FAD</name>
        <dbReference type="ChEBI" id="CHEBI:57692"/>
    </ligand>
</feature>
<keyword evidence="7" id="KW-1185">Reference proteome</keyword>
<evidence type="ECO:0000256" key="4">
    <source>
        <dbReference type="PIRSR" id="PIRSR601613-1"/>
    </source>
</evidence>
<dbReference type="Proteomes" id="UP000256838">
    <property type="component" value="Unassembled WGS sequence"/>
</dbReference>
<comment type="caution">
    <text evidence="6">The sequence shown here is derived from an EMBL/GenBank/DDBJ whole genome shotgun (WGS) entry which is preliminary data.</text>
</comment>
<dbReference type="RefSeq" id="WP_115536182.1">
    <property type="nucleotide sequence ID" value="NZ_QRGA01000015.1"/>
</dbReference>
<reference evidence="6 7" key="1">
    <citation type="submission" date="2018-08" db="EMBL/GenBank/DDBJ databases">
        <title>Paraburkholderia sp. DHOM06 isolated from forest soil.</title>
        <authorList>
            <person name="Gao Z.-H."/>
            <person name="Qiu L.-H."/>
        </authorList>
    </citation>
    <scope>NUCLEOTIDE SEQUENCE [LARGE SCALE GENOMIC DNA]</scope>
    <source>
        <strain evidence="6 7">DHOM06</strain>
    </source>
</reference>
<proteinExistence type="inferred from homology"/>
<feature type="domain" description="Amine oxidase" evidence="5">
    <location>
        <begin position="59"/>
        <end position="475"/>
    </location>
</feature>
<name>A0A3D8JUI5_9BURK</name>
<dbReference type="InterPro" id="IPR036188">
    <property type="entry name" value="FAD/NAD-bd_sf"/>
</dbReference>
<dbReference type="Gene3D" id="3.90.660.10">
    <property type="match status" value="1"/>
</dbReference>
<evidence type="ECO:0000313" key="7">
    <source>
        <dbReference type="Proteomes" id="UP000256838"/>
    </source>
</evidence>
<dbReference type="PRINTS" id="PR00757">
    <property type="entry name" value="AMINEOXDASEF"/>
</dbReference>
<dbReference type="InterPro" id="IPR006311">
    <property type="entry name" value="TAT_signal"/>
</dbReference>
<dbReference type="PANTHER" id="PTHR43563:SF1">
    <property type="entry name" value="AMINE OXIDASE [FLAVIN-CONTAINING] B"/>
    <property type="match status" value="1"/>
</dbReference>